<name>A0ABU9C7E3_9BURK</name>
<dbReference type="RefSeq" id="WP_341400107.1">
    <property type="nucleotide sequence ID" value="NZ_JBBUTI010000011.1"/>
</dbReference>
<dbReference type="Pfam" id="PF03466">
    <property type="entry name" value="LysR_substrate"/>
    <property type="match status" value="1"/>
</dbReference>
<dbReference type="Gene3D" id="1.10.10.10">
    <property type="entry name" value="Winged helix-like DNA-binding domain superfamily/Winged helix DNA-binding domain"/>
    <property type="match status" value="1"/>
</dbReference>
<evidence type="ECO:0000313" key="7">
    <source>
        <dbReference type="Proteomes" id="UP001379945"/>
    </source>
</evidence>
<accession>A0ABU9C7E3</accession>
<dbReference type="PANTHER" id="PTHR30419:SF2">
    <property type="entry name" value="LYSR FAMILY TRANSCRIPTIONAL REGULATOR"/>
    <property type="match status" value="1"/>
</dbReference>
<dbReference type="PROSITE" id="PS50931">
    <property type="entry name" value="HTH_LYSR"/>
    <property type="match status" value="1"/>
</dbReference>
<keyword evidence="3" id="KW-0238">DNA-binding</keyword>
<dbReference type="InterPro" id="IPR000847">
    <property type="entry name" value="LysR_HTH_N"/>
</dbReference>
<evidence type="ECO:0000256" key="2">
    <source>
        <dbReference type="ARBA" id="ARBA00023015"/>
    </source>
</evidence>
<sequence>MKYDITDLKLLLAVADSGHVIAGGAACCLTASATRLRLQHLEAMLGATLFDQHPRGVTATVAGVALIEHARRCMAALNALRIDLARHADGVTSRLRLVTTPSCAGVNMVDGLRAVFADCAGLTVTVEEHPANQVVALVASHGADVGVLDLDLHHDDMLVCADSHVEHVALIPKAWYPAVKLQVGLDDCRLWPHVVLNHRSAIQQFLACGASQDNGIRHALDIRATVPSHAAMIAMAEAQVGVGVLPRSALRHHQFERTRMVALDASWASWPIRLCVPRRSGHSVAGGLACA</sequence>
<keyword evidence="7" id="KW-1185">Reference proteome</keyword>
<feature type="domain" description="HTH lysR-type" evidence="5">
    <location>
        <begin position="1"/>
        <end position="60"/>
    </location>
</feature>
<dbReference type="Proteomes" id="UP001379945">
    <property type="component" value="Unassembled WGS sequence"/>
</dbReference>
<protein>
    <submittedName>
        <fullName evidence="6">LysR family transcriptional regulator</fullName>
    </submittedName>
</protein>
<evidence type="ECO:0000256" key="4">
    <source>
        <dbReference type="ARBA" id="ARBA00023163"/>
    </source>
</evidence>
<dbReference type="Gene3D" id="3.40.190.290">
    <property type="match status" value="1"/>
</dbReference>
<dbReference type="EMBL" id="JBBUTI010000011">
    <property type="protein sequence ID" value="MEK8047800.1"/>
    <property type="molecule type" value="Genomic_DNA"/>
</dbReference>
<dbReference type="InterPro" id="IPR050950">
    <property type="entry name" value="HTH-type_LysR_regulators"/>
</dbReference>
<comment type="similarity">
    <text evidence="1">Belongs to the LysR transcriptional regulatory family.</text>
</comment>
<keyword evidence="4" id="KW-0804">Transcription</keyword>
<dbReference type="SUPFAM" id="SSF46785">
    <property type="entry name" value="Winged helix' DNA-binding domain"/>
    <property type="match status" value="1"/>
</dbReference>
<dbReference type="SUPFAM" id="SSF53850">
    <property type="entry name" value="Periplasmic binding protein-like II"/>
    <property type="match status" value="1"/>
</dbReference>
<dbReference type="InterPro" id="IPR036388">
    <property type="entry name" value="WH-like_DNA-bd_sf"/>
</dbReference>
<dbReference type="PROSITE" id="PS51257">
    <property type="entry name" value="PROKAR_LIPOPROTEIN"/>
    <property type="match status" value="1"/>
</dbReference>
<evidence type="ECO:0000259" key="5">
    <source>
        <dbReference type="PROSITE" id="PS50931"/>
    </source>
</evidence>
<dbReference type="InterPro" id="IPR005119">
    <property type="entry name" value="LysR_subst-bd"/>
</dbReference>
<evidence type="ECO:0000313" key="6">
    <source>
        <dbReference type="EMBL" id="MEK8047800.1"/>
    </source>
</evidence>
<dbReference type="PANTHER" id="PTHR30419">
    <property type="entry name" value="HTH-TYPE TRANSCRIPTIONAL REGULATOR YBHD"/>
    <property type="match status" value="1"/>
</dbReference>
<evidence type="ECO:0000256" key="3">
    <source>
        <dbReference type="ARBA" id="ARBA00023125"/>
    </source>
</evidence>
<comment type="caution">
    <text evidence="6">The sequence shown here is derived from an EMBL/GenBank/DDBJ whole genome shotgun (WGS) entry which is preliminary data.</text>
</comment>
<dbReference type="InterPro" id="IPR036390">
    <property type="entry name" value="WH_DNA-bd_sf"/>
</dbReference>
<evidence type="ECO:0000256" key="1">
    <source>
        <dbReference type="ARBA" id="ARBA00009437"/>
    </source>
</evidence>
<keyword evidence="2" id="KW-0805">Transcription regulation</keyword>
<reference evidence="6 7" key="1">
    <citation type="submission" date="2024-04" db="EMBL/GenBank/DDBJ databases">
        <title>Novel species of the genus Ideonella isolated from streams.</title>
        <authorList>
            <person name="Lu H."/>
        </authorList>
    </citation>
    <scope>NUCLEOTIDE SEQUENCE [LARGE SCALE GENOMIC DNA]</scope>
    <source>
        <strain evidence="6 7">LYT19W</strain>
    </source>
</reference>
<gene>
    <name evidence="6" type="ORF">AACH00_15670</name>
</gene>
<dbReference type="Pfam" id="PF00126">
    <property type="entry name" value="HTH_1"/>
    <property type="match status" value="1"/>
</dbReference>
<proteinExistence type="inferred from homology"/>
<organism evidence="6 7">
    <name type="scientific">Ideonella margarita</name>
    <dbReference type="NCBI Taxonomy" id="2984191"/>
    <lineage>
        <taxon>Bacteria</taxon>
        <taxon>Pseudomonadati</taxon>
        <taxon>Pseudomonadota</taxon>
        <taxon>Betaproteobacteria</taxon>
        <taxon>Burkholderiales</taxon>
        <taxon>Sphaerotilaceae</taxon>
        <taxon>Ideonella</taxon>
    </lineage>
</organism>